<feature type="domain" description="GH16" evidence="3">
    <location>
        <begin position="262"/>
        <end position="468"/>
    </location>
</feature>
<dbReference type="CDD" id="cd00413">
    <property type="entry name" value="Glyco_hydrolase_16"/>
    <property type="match status" value="1"/>
</dbReference>
<dbReference type="Proteomes" id="UP001364211">
    <property type="component" value="Unassembled WGS sequence"/>
</dbReference>
<dbReference type="PANTHER" id="PTHR10963:SF55">
    <property type="entry name" value="GLYCOSIDE HYDROLASE FAMILY 16 PROTEIN"/>
    <property type="match status" value="1"/>
</dbReference>
<dbReference type="Gene3D" id="2.60.120.200">
    <property type="match status" value="1"/>
</dbReference>
<keyword evidence="5" id="KW-1185">Reference proteome</keyword>
<protein>
    <submittedName>
        <fullName evidence="4">Glycoside hydrolase family 16 protein</fullName>
    </submittedName>
</protein>
<dbReference type="PROSITE" id="PS51762">
    <property type="entry name" value="GH16_2"/>
    <property type="match status" value="1"/>
</dbReference>
<comment type="similarity">
    <text evidence="1">Belongs to the glycosyl hydrolase 16 family.</text>
</comment>
<feature type="compositionally biased region" description="Gly residues" evidence="2">
    <location>
        <begin position="74"/>
        <end position="139"/>
    </location>
</feature>
<dbReference type="InterPro" id="IPR013320">
    <property type="entry name" value="ConA-like_dom_sf"/>
</dbReference>
<keyword evidence="4" id="KW-0378">Hydrolase</keyword>
<feature type="compositionally biased region" description="Polar residues" evidence="2">
    <location>
        <begin position="38"/>
        <end position="48"/>
    </location>
</feature>
<evidence type="ECO:0000256" key="1">
    <source>
        <dbReference type="ARBA" id="ARBA00006865"/>
    </source>
</evidence>
<evidence type="ECO:0000256" key="2">
    <source>
        <dbReference type="SAM" id="MobiDB-lite"/>
    </source>
</evidence>
<name>A0ABU8TB18_9PSEU</name>
<reference evidence="4 5" key="1">
    <citation type="submission" date="2024-03" db="EMBL/GenBank/DDBJ databases">
        <title>Draft genome sequence of Pseudonocardia sp. DW16-2.</title>
        <authorList>
            <person name="Duangmal K."/>
        </authorList>
    </citation>
    <scope>NUCLEOTIDE SEQUENCE [LARGE SCALE GENOMIC DNA]</scope>
    <source>
        <strain evidence="4 5">DW16-2</strain>
    </source>
</reference>
<evidence type="ECO:0000259" key="3">
    <source>
        <dbReference type="PROSITE" id="PS51762"/>
    </source>
</evidence>
<feature type="compositionally biased region" description="Low complexity" evidence="2">
    <location>
        <begin position="223"/>
        <end position="247"/>
    </location>
</feature>
<feature type="compositionally biased region" description="Low complexity" evidence="2">
    <location>
        <begin position="201"/>
        <end position="213"/>
    </location>
</feature>
<evidence type="ECO:0000313" key="5">
    <source>
        <dbReference type="Proteomes" id="UP001364211"/>
    </source>
</evidence>
<dbReference type="PANTHER" id="PTHR10963">
    <property type="entry name" value="GLYCOSYL HYDROLASE-RELATED"/>
    <property type="match status" value="1"/>
</dbReference>
<accession>A0ABU8TB18</accession>
<proteinExistence type="inferred from homology"/>
<dbReference type="InterPro" id="IPR000757">
    <property type="entry name" value="Beta-glucanase-like"/>
</dbReference>
<sequence>MTADELEQLLKSLLAKGVTVVLLALGPAGELVGVEPGGTTTPSVSSGQDAGGLPRPGLELGSGEVCAGDNGLSAGAGGSGPDPGSGSGSGDGSGSGSDDGSGSGSGGSSGSGSDGSSDGGSDGSSGAGSDNGSGSGSDDGSGSRDSGSDGGSGSESRSGDGSGDGSGPDASGGADGTDGPSTPGAGSTGTAPDESGATAYGTSDDAAAGLLDGSSGGSGSGSGSTDPCPTGTTSPAPSGGTAPAAPSTGGGAADGTTAAASLGWGQPVRTDEFDGGTDGWSIYDGPGHAGNGRRTPDAAAVADGVLTITGDSQGNTAGMAWKEGSQQYGRWEGRVRAPVGDPSYNALLLLWPTAENWPEGGELDFMEMMDPARQKTNAFFHYGADNSQVEGSVEIDATQWHNWALEWTPERITAYVDGEKWFETTEQKVQPPGPMHLCIQLDWFPKGGSGQETQMQVDWVRQYTLDGGAAGAGQAPSGS</sequence>
<dbReference type="Pfam" id="PF00722">
    <property type="entry name" value="Glyco_hydro_16"/>
    <property type="match status" value="1"/>
</dbReference>
<dbReference type="EMBL" id="JBBJUP010000017">
    <property type="protein sequence ID" value="MEJ8281158.1"/>
    <property type="molecule type" value="Genomic_DNA"/>
</dbReference>
<feature type="compositionally biased region" description="Low complexity" evidence="2">
    <location>
        <begin position="167"/>
        <end position="193"/>
    </location>
</feature>
<dbReference type="SUPFAM" id="SSF49899">
    <property type="entry name" value="Concanavalin A-like lectins/glucanases"/>
    <property type="match status" value="1"/>
</dbReference>
<organism evidence="4 5">
    <name type="scientific">Pseudonocardia spirodelae</name>
    <dbReference type="NCBI Taxonomy" id="3133431"/>
    <lineage>
        <taxon>Bacteria</taxon>
        <taxon>Bacillati</taxon>
        <taxon>Actinomycetota</taxon>
        <taxon>Actinomycetes</taxon>
        <taxon>Pseudonocardiales</taxon>
        <taxon>Pseudonocardiaceae</taxon>
        <taxon>Pseudonocardia</taxon>
    </lineage>
</organism>
<gene>
    <name evidence="4" type="ORF">WJX68_19615</name>
</gene>
<evidence type="ECO:0000313" key="4">
    <source>
        <dbReference type="EMBL" id="MEJ8281158.1"/>
    </source>
</evidence>
<dbReference type="RefSeq" id="WP_340293099.1">
    <property type="nucleotide sequence ID" value="NZ_JBBJUP010000017.1"/>
</dbReference>
<dbReference type="GO" id="GO:0016787">
    <property type="term" value="F:hydrolase activity"/>
    <property type="evidence" value="ECO:0007669"/>
    <property type="project" value="UniProtKB-KW"/>
</dbReference>
<dbReference type="InterPro" id="IPR050546">
    <property type="entry name" value="Glycosyl_Hydrlase_16"/>
</dbReference>
<feature type="region of interest" description="Disordered" evidence="2">
    <location>
        <begin position="30"/>
        <end position="294"/>
    </location>
</feature>
<comment type="caution">
    <text evidence="4">The sequence shown here is derived from an EMBL/GenBank/DDBJ whole genome shotgun (WGS) entry which is preliminary data.</text>
</comment>